<dbReference type="EMBL" id="NFHM01000015">
    <property type="protein sequence ID" value="OUN41844.1"/>
    <property type="molecule type" value="Genomic_DNA"/>
</dbReference>
<evidence type="ECO:0000313" key="2">
    <source>
        <dbReference type="Proteomes" id="UP000195455"/>
    </source>
</evidence>
<protein>
    <submittedName>
        <fullName evidence="1">Uncharacterized protein</fullName>
    </submittedName>
</protein>
<gene>
    <name evidence="1" type="ORF">B5G26_10420</name>
</gene>
<dbReference type="AlphaFoldDB" id="A0A1Y3TZ29"/>
<proteinExistence type="predicted"/>
<dbReference type="Proteomes" id="UP000195455">
    <property type="component" value="Unassembled WGS sequence"/>
</dbReference>
<reference evidence="2" key="1">
    <citation type="submission" date="2017-04" db="EMBL/GenBank/DDBJ databases">
        <title>Function of individual gut microbiota members based on whole genome sequencing of pure cultures obtained from chicken caecum.</title>
        <authorList>
            <person name="Medvecky M."/>
            <person name="Cejkova D."/>
            <person name="Polansky O."/>
            <person name="Karasova D."/>
            <person name="Kubasova T."/>
            <person name="Cizek A."/>
            <person name="Rychlik I."/>
        </authorList>
    </citation>
    <scope>NUCLEOTIDE SEQUENCE [LARGE SCALE GENOMIC DNA]</scope>
    <source>
        <strain evidence="2">An75</strain>
    </source>
</reference>
<organism evidence="1 2">
    <name type="scientific">Anaerotignum lactatifermentans</name>
    <dbReference type="NCBI Taxonomy" id="160404"/>
    <lineage>
        <taxon>Bacteria</taxon>
        <taxon>Bacillati</taxon>
        <taxon>Bacillota</taxon>
        <taxon>Clostridia</taxon>
        <taxon>Lachnospirales</taxon>
        <taxon>Anaerotignaceae</taxon>
        <taxon>Anaerotignum</taxon>
    </lineage>
</organism>
<accession>A0A1Y3TZ29</accession>
<sequence length="1000" mass="114415">MQMDKIPMIHNLSKEDLIRSIKELSVSYTPHWRFDPDNPDIGTALGMIFADMQADTLRRYSELPLKWRTDYFNNLHASLEPEQPAYGYVSFRVVNDEVQGTELPAGTRLTTDVTDNAGDIIPVETREDVFVAPSTLQAVYESNDKLDYIGKLWDETEEKPFCLFGFDGENLQHHVFMIGHDSLFDISQGGEVEAVLYTVDGHTVSEGILRLLISSGKFYYSTEEGYEPFAQYRVEEGKLIFVKANGQVPWCEKEIDGIHQFWIRYETENGRSFERMSIGEIRLKSRAAMIAPQAIYAAGTDVDTHGYYSPFGEELSIYEEVYFSCDDVFSKKGSEVTMSFLMDFTKIPLNLTDKMEIDWRLIMPRSAVRVDPEYDISITKVLWEYFNGTGWVRLFDDNRYDEVFSPIAGTGRQKKTLRFICPLDMAPVIVNSVESRCIRARIVNLDNRFKTKGQYIVPMLSETYFSYEYQGKGLPPQYLYEENNGIHQLNTAKNCFQSLRGYSPIRLAGDQVPAVYCCFSNSLEQGPIRILALLGAAALRERPRLKWQYFGNGKWRDLNVADETKGFQNSGLISFNGKPDFEKTSCFGKEGYWIRIQDIFSGYEHMPKKDLPLAEGFLINSVKAWTLRTDVEESLTYEDFAAVPEFQLLHRPIFDAQIWVNETGNLSKAEQNSLQKDGRIRFINVNPNNTETWILWQQTESFYENPEDGRKYTLDKANGILRFSAGTNYRLPPPGVANGIYVNMRIGGGEEGNLQKGAITGTELNYGFINQVWNPIGFSGGCNKETPDEATERTAAAYKHHHRAVTAADYEKLAKEASRMVYRTFCFTGRMADGSRKSGYITLVILQKDYEKSHYYFHSLRDIIMEYMKDKVFENLLTQNRLQIVSPDFIEIQVGAEVKVQDFNEIFQCKRQIIQKLHTFFNPISGNFTGNGFSVGVLPNRSQIETVIKSILSVKEISNLVISGNLYRGGEVIELNMEEMRKYPFALPVDGKHRIFVSTE</sequence>
<comment type="caution">
    <text evidence="1">The sequence shown here is derived from an EMBL/GenBank/DDBJ whole genome shotgun (WGS) entry which is preliminary data.</text>
</comment>
<evidence type="ECO:0000313" key="1">
    <source>
        <dbReference type="EMBL" id="OUN41844.1"/>
    </source>
</evidence>
<name>A0A1Y3TZ29_9FIRM</name>